<dbReference type="Proteomes" id="UP000215405">
    <property type="component" value="Unassembled WGS sequence"/>
</dbReference>
<evidence type="ECO:0000256" key="1">
    <source>
        <dbReference type="SAM" id="Phobius"/>
    </source>
</evidence>
<evidence type="ECO:0000313" key="3">
    <source>
        <dbReference type="Proteomes" id="UP000215405"/>
    </source>
</evidence>
<dbReference type="RefSeq" id="WP_094075751.1">
    <property type="nucleotide sequence ID" value="NZ_NBYO01000001.1"/>
</dbReference>
<protein>
    <recommendedName>
        <fullName evidence="4">Yip1 domain-containing protein</fullName>
    </recommendedName>
</protein>
<name>A0A231V0S6_9HYPH</name>
<sequence length="196" mass="20776">MKEVTAHQLQTVWLMMRTMQSGLLGQMDLSSSGVKRSFYAIVVAAPSLAIGWVGTSRLVLGQGATADQMIRLVSGLAMADLVSWLLPLAVFAPLLTMLGLGSRYPAFIIATNWAGAIFAFIALPIGIGRIFAPTATEFDMLIILTILVVTCTLYWRLLRAVLGVSGGQAAAFVLVSFLTGILSGYVAASLLGLPLD</sequence>
<keyword evidence="1" id="KW-0812">Transmembrane</keyword>
<dbReference type="EMBL" id="NBYO01000001">
    <property type="protein sequence ID" value="OXT01782.1"/>
    <property type="molecule type" value="Genomic_DNA"/>
</dbReference>
<comment type="caution">
    <text evidence="2">The sequence shown here is derived from an EMBL/GenBank/DDBJ whole genome shotgun (WGS) entry which is preliminary data.</text>
</comment>
<feature type="transmembrane region" description="Helical" evidence="1">
    <location>
        <begin position="169"/>
        <end position="193"/>
    </location>
</feature>
<accession>A0A231V0S6</accession>
<proteinExistence type="predicted"/>
<dbReference type="AlphaFoldDB" id="A0A231V0S6"/>
<feature type="transmembrane region" description="Helical" evidence="1">
    <location>
        <begin position="104"/>
        <end position="126"/>
    </location>
</feature>
<gene>
    <name evidence="2" type="ORF">B7H23_02165</name>
</gene>
<evidence type="ECO:0000313" key="2">
    <source>
        <dbReference type="EMBL" id="OXT01782.1"/>
    </source>
</evidence>
<reference evidence="3" key="1">
    <citation type="journal article" date="2017" name="Int. J. Syst. Evol. Microbiol.">
        <title>Notoacmeibacter marinus gen. nov., sp. nov., isolated from the gut of a limpet and proposal of Notoacmeibacteraceae fam. nov. in the order Rhizobiales of the class Alphaproteobacteria.</title>
        <authorList>
            <person name="Huang Z."/>
            <person name="Guo F."/>
            <person name="Lai Q."/>
        </authorList>
    </citation>
    <scope>NUCLEOTIDE SEQUENCE [LARGE SCALE GENOMIC DNA]</scope>
    <source>
        <strain evidence="3">XMTR2A4</strain>
    </source>
</reference>
<keyword evidence="3" id="KW-1185">Reference proteome</keyword>
<feature type="transmembrane region" description="Helical" evidence="1">
    <location>
        <begin position="72"/>
        <end position="92"/>
    </location>
</feature>
<keyword evidence="1" id="KW-1133">Transmembrane helix</keyword>
<organism evidence="2 3">
    <name type="scientific">Notoacmeibacter marinus</name>
    <dbReference type="NCBI Taxonomy" id="1876515"/>
    <lineage>
        <taxon>Bacteria</taxon>
        <taxon>Pseudomonadati</taxon>
        <taxon>Pseudomonadota</taxon>
        <taxon>Alphaproteobacteria</taxon>
        <taxon>Hyphomicrobiales</taxon>
        <taxon>Notoacmeibacteraceae</taxon>
        <taxon>Notoacmeibacter</taxon>
    </lineage>
</organism>
<feature type="transmembrane region" description="Helical" evidence="1">
    <location>
        <begin position="37"/>
        <end position="60"/>
    </location>
</feature>
<keyword evidence="1" id="KW-0472">Membrane</keyword>
<feature type="transmembrane region" description="Helical" evidence="1">
    <location>
        <begin position="138"/>
        <end position="157"/>
    </location>
</feature>
<evidence type="ECO:0008006" key="4">
    <source>
        <dbReference type="Google" id="ProtNLM"/>
    </source>
</evidence>